<dbReference type="EMBL" id="MU151125">
    <property type="protein sequence ID" value="KAF9449612.1"/>
    <property type="molecule type" value="Genomic_DNA"/>
</dbReference>
<feature type="transmembrane region" description="Helical" evidence="2">
    <location>
        <begin position="60"/>
        <end position="81"/>
    </location>
</feature>
<dbReference type="AlphaFoldDB" id="A0A9P5XDX4"/>
<comment type="caution">
    <text evidence="3">The sequence shown here is derived from an EMBL/GenBank/DDBJ whole genome shotgun (WGS) entry which is preliminary data.</text>
</comment>
<evidence type="ECO:0000313" key="4">
    <source>
        <dbReference type="Proteomes" id="UP000807342"/>
    </source>
</evidence>
<keyword evidence="4" id="KW-1185">Reference proteome</keyword>
<proteinExistence type="predicted"/>
<sequence>MCAKAGTLGSSRTTRGSPPVARIMERPPGGNRIMGSHFERNLVPNGHDKFKLKKGDAMHLVCNVLFGFTLFLGACDNWLYVLPR</sequence>
<name>A0A9P5XDX4_9AGAR</name>
<keyword evidence="2" id="KW-1133">Transmembrane helix</keyword>
<dbReference type="Proteomes" id="UP000807342">
    <property type="component" value="Unassembled WGS sequence"/>
</dbReference>
<keyword evidence="2" id="KW-0472">Membrane</keyword>
<protein>
    <submittedName>
        <fullName evidence="3">Uncharacterized protein</fullName>
    </submittedName>
</protein>
<gene>
    <name evidence="3" type="ORF">P691DRAFT_542587</name>
</gene>
<accession>A0A9P5XDX4</accession>
<reference evidence="3" key="1">
    <citation type="submission" date="2020-11" db="EMBL/GenBank/DDBJ databases">
        <authorList>
            <consortium name="DOE Joint Genome Institute"/>
            <person name="Ahrendt S."/>
            <person name="Riley R."/>
            <person name="Andreopoulos W."/>
            <person name="Labutti K."/>
            <person name="Pangilinan J."/>
            <person name="Ruiz-Duenas F.J."/>
            <person name="Barrasa J.M."/>
            <person name="Sanchez-Garcia M."/>
            <person name="Camarero S."/>
            <person name="Miyauchi S."/>
            <person name="Serrano A."/>
            <person name="Linde D."/>
            <person name="Babiker R."/>
            <person name="Drula E."/>
            <person name="Ayuso-Fernandez I."/>
            <person name="Pacheco R."/>
            <person name="Padilla G."/>
            <person name="Ferreira P."/>
            <person name="Barriuso J."/>
            <person name="Kellner H."/>
            <person name="Castanera R."/>
            <person name="Alfaro M."/>
            <person name="Ramirez L."/>
            <person name="Pisabarro A.G."/>
            <person name="Kuo A."/>
            <person name="Tritt A."/>
            <person name="Lipzen A."/>
            <person name="He G."/>
            <person name="Yan M."/>
            <person name="Ng V."/>
            <person name="Cullen D."/>
            <person name="Martin F."/>
            <person name="Rosso M.-N."/>
            <person name="Henrissat B."/>
            <person name="Hibbett D."/>
            <person name="Martinez A.T."/>
            <person name="Grigoriev I.V."/>
        </authorList>
    </citation>
    <scope>NUCLEOTIDE SEQUENCE</scope>
    <source>
        <strain evidence="3">MF-IS2</strain>
    </source>
</reference>
<organism evidence="3 4">
    <name type="scientific">Macrolepiota fuliginosa MF-IS2</name>
    <dbReference type="NCBI Taxonomy" id="1400762"/>
    <lineage>
        <taxon>Eukaryota</taxon>
        <taxon>Fungi</taxon>
        <taxon>Dikarya</taxon>
        <taxon>Basidiomycota</taxon>
        <taxon>Agaricomycotina</taxon>
        <taxon>Agaricomycetes</taxon>
        <taxon>Agaricomycetidae</taxon>
        <taxon>Agaricales</taxon>
        <taxon>Agaricineae</taxon>
        <taxon>Agaricaceae</taxon>
        <taxon>Macrolepiota</taxon>
    </lineage>
</organism>
<keyword evidence="2" id="KW-0812">Transmembrane</keyword>
<feature type="region of interest" description="Disordered" evidence="1">
    <location>
        <begin position="1"/>
        <end position="26"/>
    </location>
</feature>
<evidence type="ECO:0000256" key="1">
    <source>
        <dbReference type="SAM" id="MobiDB-lite"/>
    </source>
</evidence>
<evidence type="ECO:0000313" key="3">
    <source>
        <dbReference type="EMBL" id="KAF9449612.1"/>
    </source>
</evidence>
<evidence type="ECO:0000256" key="2">
    <source>
        <dbReference type="SAM" id="Phobius"/>
    </source>
</evidence>